<dbReference type="EMBL" id="JACAZF010000004">
    <property type="protein sequence ID" value="KAF7307200.1"/>
    <property type="molecule type" value="Genomic_DNA"/>
</dbReference>
<proteinExistence type="predicted"/>
<dbReference type="Proteomes" id="UP000636479">
    <property type="component" value="Unassembled WGS sequence"/>
</dbReference>
<comment type="caution">
    <text evidence="1">The sequence shown here is derived from an EMBL/GenBank/DDBJ whole genome shotgun (WGS) entry which is preliminary data.</text>
</comment>
<reference evidence="1" key="1">
    <citation type="submission" date="2020-05" db="EMBL/GenBank/DDBJ databases">
        <title>Mycena genomes resolve the evolution of fungal bioluminescence.</title>
        <authorList>
            <person name="Tsai I.J."/>
        </authorList>
    </citation>
    <scope>NUCLEOTIDE SEQUENCE</scope>
    <source>
        <strain evidence="1">171206Taipei</strain>
    </source>
</reference>
<dbReference type="OrthoDB" id="2745898at2759"/>
<evidence type="ECO:0000313" key="1">
    <source>
        <dbReference type="EMBL" id="KAF7307200.1"/>
    </source>
</evidence>
<evidence type="ECO:0000313" key="2">
    <source>
        <dbReference type="Proteomes" id="UP000636479"/>
    </source>
</evidence>
<keyword evidence="2" id="KW-1185">Reference proteome</keyword>
<protein>
    <submittedName>
        <fullName evidence="1">Uncharacterized protein</fullName>
    </submittedName>
</protein>
<sequence>MAVQLLPELYELILDEVPISDLETLRACCLAASVLREPSQKRIFSYLFISEGSSGHSYAAIAAKMDAFPQLCDYCIALQIDFPGDHPREWQDKQLIAERVLRRFTKVRVVDVRADCPDSFFYDQWWLFDVLQKYTSNSLKHLKLWGLDLTPTLLAKWLGAAARITLDNVRMFEVLPAELLPPVTTTRVTKLQICDYPKGSSELLGRSEFKPYLQRVGELRQVHISEQEQLATCFSLADTLERLELYFDRMSKPMHFPICFPRLRYLFLGFRTFDVPPFMLPLIAQGVPALVELRLRFYVQKGNPANIEHYLGPQAQLLSDLDDALATHSAIKRAEWFVSLEYEAYFKRPVAKKQTALYVAAFREKLAARLPGTCRKGLLVVDGDTRYMWIDVF</sequence>
<dbReference type="AlphaFoldDB" id="A0A8H6SXZ1"/>
<dbReference type="GeneID" id="59344443"/>
<dbReference type="RefSeq" id="XP_037222219.1">
    <property type="nucleotide sequence ID" value="XM_037361927.1"/>
</dbReference>
<name>A0A8H6SXZ1_9AGAR</name>
<accession>A0A8H6SXZ1</accession>
<gene>
    <name evidence="1" type="ORF">MIND_00513600</name>
</gene>
<organism evidence="1 2">
    <name type="scientific">Mycena indigotica</name>
    <dbReference type="NCBI Taxonomy" id="2126181"/>
    <lineage>
        <taxon>Eukaryota</taxon>
        <taxon>Fungi</taxon>
        <taxon>Dikarya</taxon>
        <taxon>Basidiomycota</taxon>
        <taxon>Agaricomycotina</taxon>
        <taxon>Agaricomycetes</taxon>
        <taxon>Agaricomycetidae</taxon>
        <taxon>Agaricales</taxon>
        <taxon>Marasmiineae</taxon>
        <taxon>Mycenaceae</taxon>
        <taxon>Mycena</taxon>
    </lineage>
</organism>